<protein>
    <submittedName>
        <fullName evidence="1">Uncharacterized protein</fullName>
    </submittedName>
</protein>
<gene>
    <name evidence="1" type="ORF">S12H4_08984</name>
</gene>
<organism evidence="1">
    <name type="scientific">marine sediment metagenome</name>
    <dbReference type="NCBI Taxonomy" id="412755"/>
    <lineage>
        <taxon>unclassified sequences</taxon>
        <taxon>metagenomes</taxon>
        <taxon>ecological metagenomes</taxon>
    </lineage>
</organism>
<comment type="caution">
    <text evidence="1">The sequence shown here is derived from an EMBL/GenBank/DDBJ whole genome shotgun (WGS) entry which is preliminary data.</text>
</comment>
<name>X1SL72_9ZZZZ</name>
<dbReference type="EMBL" id="BARW01003559">
    <property type="protein sequence ID" value="GAI68499.1"/>
    <property type="molecule type" value="Genomic_DNA"/>
</dbReference>
<evidence type="ECO:0000313" key="1">
    <source>
        <dbReference type="EMBL" id="GAI68499.1"/>
    </source>
</evidence>
<accession>X1SL72</accession>
<proteinExistence type="predicted"/>
<sequence length="207" mass="24679">MMEEVPSERYVKVGHLTRNNHHNWSVKVRYLINQSRWCPECNDYFCQKIMQMYMNKIFGVDFGPITLKKAFGLEIKDGGLLKYDSYNENVDIGGKIFKVAVEYDGKQHDLFPNNYHESKEEYSIQKRRDNLKDNISYQKYVVLIRIKAVNGFHRNTINSFQEEITKQINSHPIIRKSKVKINNIPKYVYNPFLKKLEKQESIMDFLR</sequence>
<reference evidence="1" key="1">
    <citation type="journal article" date="2014" name="Front. Microbiol.">
        <title>High frequency of phylogenetically diverse reductive dehalogenase-homologous genes in deep subseafloor sedimentary metagenomes.</title>
        <authorList>
            <person name="Kawai M."/>
            <person name="Futagami T."/>
            <person name="Toyoda A."/>
            <person name="Takaki Y."/>
            <person name="Nishi S."/>
            <person name="Hori S."/>
            <person name="Arai W."/>
            <person name="Tsubouchi T."/>
            <person name="Morono Y."/>
            <person name="Uchiyama I."/>
            <person name="Ito T."/>
            <person name="Fujiyama A."/>
            <person name="Inagaki F."/>
            <person name="Takami H."/>
        </authorList>
    </citation>
    <scope>NUCLEOTIDE SEQUENCE</scope>
    <source>
        <strain evidence="1">Expedition CK06-06</strain>
    </source>
</reference>
<dbReference type="AlphaFoldDB" id="X1SL72"/>